<proteinExistence type="inferred from homology"/>
<dbReference type="GO" id="GO:0003700">
    <property type="term" value="F:DNA-binding transcription factor activity"/>
    <property type="evidence" value="ECO:0007669"/>
    <property type="project" value="InterPro"/>
</dbReference>
<dbReference type="PROSITE" id="PS51634">
    <property type="entry name" value="CRC"/>
    <property type="match status" value="1"/>
</dbReference>
<evidence type="ECO:0000259" key="4">
    <source>
        <dbReference type="PROSITE" id="PS51634"/>
    </source>
</evidence>
<protein>
    <recommendedName>
        <fullName evidence="4">CRC domain-containing protein</fullName>
    </recommendedName>
</protein>
<name>A0AAV8TT47_9ROSI</name>
<reference evidence="5 6" key="1">
    <citation type="submission" date="2021-09" db="EMBL/GenBank/DDBJ databases">
        <title>Genomic insights and catalytic innovation underlie evolution of tropane alkaloids biosynthesis.</title>
        <authorList>
            <person name="Wang Y.-J."/>
            <person name="Tian T."/>
            <person name="Huang J.-P."/>
            <person name="Huang S.-X."/>
        </authorList>
    </citation>
    <scope>NUCLEOTIDE SEQUENCE [LARGE SCALE GENOMIC DNA]</scope>
    <source>
        <strain evidence="5">KIB-2018</strain>
        <tissue evidence="5">Leaf</tissue>
    </source>
</reference>
<dbReference type="GO" id="GO:0005634">
    <property type="term" value="C:nucleus"/>
    <property type="evidence" value="ECO:0007669"/>
    <property type="project" value="UniProtKB-SubCell"/>
</dbReference>
<keyword evidence="6" id="KW-1185">Reference proteome</keyword>
<dbReference type="InterPro" id="IPR005172">
    <property type="entry name" value="CRC"/>
</dbReference>
<comment type="caution">
    <text evidence="5">The sequence shown here is derived from an EMBL/GenBank/DDBJ whole genome shotgun (WGS) entry which is preliminary data.</text>
</comment>
<feature type="domain" description="CRC" evidence="4">
    <location>
        <begin position="459"/>
        <end position="584"/>
    </location>
</feature>
<dbReference type="Proteomes" id="UP001159364">
    <property type="component" value="Linkage Group LG03"/>
</dbReference>
<evidence type="ECO:0000313" key="5">
    <source>
        <dbReference type="EMBL" id="KAJ8770182.1"/>
    </source>
</evidence>
<dbReference type="PANTHER" id="PTHR46159:SF15">
    <property type="entry name" value="CRC DOMAIN-CONTAINING PROTEIN"/>
    <property type="match status" value="1"/>
</dbReference>
<dbReference type="SMART" id="SM01114">
    <property type="entry name" value="CXC"/>
    <property type="match status" value="2"/>
</dbReference>
<evidence type="ECO:0000256" key="3">
    <source>
        <dbReference type="ARBA" id="ARBA00023242"/>
    </source>
</evidence>
<sequence>MEMEMEIVAQEEDICRDVSSHLKTPSKDPTTTSVPLSQFEDSPVFNYINNLSPIELVKSIQTNQAYNSPSFASPLPVFTSPQLNSKRDADSSIRRHLLSMPSITQLPLVKGVGSSTPSCSEQLGCFASSASDVSIEPSGDKLELTIELPKALNSDSANPNSSMVPVNAISVGYQCEARGKLEERHCPYDDDKFLRKISRVEQRRDEEGCDWVMLISDFDSSVTEEQTEEQKLVDPGTISFISDVLDTPHGKTNFDNMITIDSFGSSEQNEMEQSGPLPVGIGEQKHTDEIPNILSGSLMNKLVVKDAATKLVAEEDSSQSNCKQHSIRRRSLLFEMAGTYKREPTCSSNSSSSLPSQLDHTVPIIQNRTTSNRAGQDSTSSMFSGRDAGFYINAPITNSTDDNVANIQATDSGIQERNLVPCDTRDTGKAVLVSMDISEEFDSNSPRMKKHKMEHVTAACKRCNCKRSKCLKLYCECFAAGLYCIEPCSCQDCLNEPAHESTVLETRKQIESRNPLAFAPKVIRTTDSATGFLDASNKTPASARHKKGCNCKKSSCLKKYCECFQGGVGCSFHCRCEACKNSFGNKNGFEENELDCEEFKAKDKNAVGVASNDEMMKRAKDEDQNLPIHPEANRQLSGSLAVVDSSPTGIRVGQKPESVNLSCGQVKIKKHLQMISKDETPDVLTSKHSLTSVKLLNCKTAPPHHGFCSSTHCKGSRKLILRSVPRFPSLSSPHQQ</sequence>
<comment type="similarity">
    <text evidence="2">Belongs to the lin-54 family.</text>
</comment>
<evidence type="ECO:0000313" key="6">
    <source>
        <dbReference type="Proteomes" id="UP001159364"/>
    </source>
</evidence>
<accession>A0AAV8TT47</accession>
<evidence type="ECO:0000256" key="1">
    <source>
        <dbReference type="ARBA" id="ARBA00004123"/>
    </source>
</evidence>
<dbReference type="Pfam" id="PF03638">
    <property type="entry name" value="TCR"/>
    <property type="match status" value="2"/>
</dbReference>
<dbReference type="AlphaFoldDB" id="A0AAV8TT47"/>
<organism evidence="5 6">
    <name type="scientific">Erythroxylum novogranatense</name>
    <dbReference type="NCBI Taxonomy" id="1862640"/>
    <lineage>
        <taxon>Eukaryota</taxon>
        <taxon>Viridiplantae</taxon>
        <taxon>Streptophyta</taxon>
        <taxon>Embryophyta</taxon>
        <taxon>Tracheophyta</taxon>
        <taxon>Spermatophyta</taxon>
        <taxon>Magnoliopsida</taxon>
        <taxon>eudicotyledons</taxon>
        <taxon>Gunneridae</taxon>
        <taxon>Pentapetalae</taxon>
        <taxon>rosids</taxon>
        <taxon>fabids</taxon>
        <taxon>Malpighiales</taxon>
        <taxon>Erythroxylaceae</taxon>
        <taxon>Erythroxylum</taxon>
    </lineage>
</organism>
<dbReference type="InterPro" id="IPR044522">
    <property type="entry name" value="TSO1-like"/>
</dbReference>
<dbReference type="PANTHER" id="PTHR46159">
    <property type="entry name" value="PROTEIN TESMIN/TSO1-LIKE CXC 2"/>
    <property type="match status" value="1"/>
</dbReference>
<dbReference type="InterPro" id="IPR033467">
    <property type="entry name" value="Tesmin/TSO1-like_CXC"/>
</dbReference>
<evidence type="ECO:0000256" key="2">
    <source>
        <dbReference type="ARBA" id="ARBA00007267"/>
    </source>
</evidence>
<dbReference type="EMBL" id="JAIWQS010000003">
    <property type="protein sequence ID" value="KAJ8770182.1"/>
    <property type="molecule type" value="Genomic_DNA"/>
</dbReference>
<comment type="subcellular location">
    <subcellularLocation>
        <location evidence="1">Nucleus</location>
    </subcellularLocation>
</comment>
<keyword evidence="3" id="KW-0539">Nucleus</keyword>
<gene>
    <name evidence="5" type="ORF">K2173_011517</name>
</gene>